<organism evidence="2 3">
    <name type="scientific">Acididesulfobacter guangdongensis</name>
    <dbReference type="NCBI Taxonomy" id="2597225"/>
    <lineage>
        <taxon>Bacteria</taxon>
        <taxon>Deltaproteobacteria</taxon>
        <taxon>Candidatus Acidulodesulfobacterales</taxon>
        <taxon>Candidatus Acididesulfobacter</taxon>
    </lineage>
</organism>
<name>A0A519BIX2_ACIG2</name>
<proteinExistence type="predicted"/>
<feature type="transmembrane region" description="Helical" evidence="1">
    <location>
        <begin position="232"/>
        <end position="253"/>
    </location>
</feature>
<feature type="transmembrane region" description="Helical" evidence="1">
    <location>
        <begin position="123"/>
        <end position="144"/>
    </location>
</feature>
<keyword evidence="1" id="KW-0472">Membrane</keyword>
<feature type="transmembrane region" description="Helical" evidence="1">
    <location>
        <begin position="199"/>
        <end position="220"/>
    </location>
</feature>
<accession>A0A519BIX2</accession>
<comment type="caution">
    <text evidence="2">The sequence shown here is derived from an EMBL/GenBank/DDBJ whole genome shotgun (WGS) entry which is preliminary data.</text>
</comment>
<keyword evidence="1" id="KW-0812">Transmembrane</keyword>
<feature type="transmembrane region" description="Helical" evidence="1">
    <location>
        <begin position="31"/>
        <end position="50"/>
    </location>
</feature>
<feature type="transmembrane region" description="Helical" evidence="1">
    <location>
        <begin position="259"/>
        <end position="281"/>
    </location>
</feature>
<evidence type="ECO:0000313" key="3">
    <source>
        <dbReference type="Proteomes" id="UP000316562"/>
    </source>
</evidence>
<feature type="transmembrane region" description="Helical" evidence="1">
    <location>
        <begin position="164"/>
        <end position="187"/>
    </location>
</feature>
<dbReference type="EMBL" id="SGBC01000001">
    <property type="protein sequence ID" value="RZD17209.1"/>
    <property type="molecule type" value="Genomic_DNA"/>
</dbReference>
<keyword evidence="1" id="KW-1133">Transmembrane helix</keyword>
<feature type="transmembrane region" description="Helical" evidence="1">
    <location>
        <begin position="301"/>
        <end position="320"/>
    </location>
</feature>
<feature type="transmembrane region" description="Helical" evidence="1">
    <location>
        <begin position="62"/>
        <end position="79"/>
    </location>
</feature>
<feature type="transmembrane region" description="Helical" evidence="1">
    <location>
        <begin position="100"/>
        <end position="117"/>
    </location>
</feature>
<protein>
    <submittedName>
        <fullName evidence="2">Uncharacterized protein</fullName>
    </submittedName>
</protein>
<dbReference type="AlphaFoldDB" id="A0A519BIX2"/>
<gene>
    <name evidence="2" type="ORF">EVJ46_02970</name>
</gene>
<reference evidence="2 3" key="1">
    <citation type="journal article" date="2019" name="ISME J.">
        <title>Insights into ecological role of a new deltaproteobacterial order Candidatus Acidulodesulfobacterales by metagenomics and metatranscriptomics.</title>
        <authorList>
            <person name="Tan S."/>
            <person name="Liu J."/>
            <person name="Fang Y."/>
            <person name="Hedlund B.P."/>
            <person name="Lian Z.H."/>
            <person name="Huang L.Y."/>
            <person name="Li J.T."/>
            <person name="Huang L.N."/>
            <person name="Li W.J."/>
            <person name="Jiang H.C."/>
            <person name="Dong H.L."/>
            <person name="Shu W.S."/>
        </authorList>
    </citation>
    <scope>NUCLEOTIDE SEQUENCE [LARGE SCALE GENOMIC DNA]</scope>
    <source>
        <strain evidence="2">AP2</strain>
    </source>
</reference>
<evidence type="ECO:0000256" key="1">
    <source>
        <dbReference type="SAM" id="Phobius"/>
    </source>
</evidence>
<feature type="transmembrane region" description="Helical" evidence="1">
    <location>
        <begin position="6"/>
        <end position="24"/>
    </location>
</feature>
<evidence type="ECO:0000313" key="2">
    <source>
        <dbReference type="EMBL" id="RZD17209.1"/>
    </source>
</evidence>
<sequence>MISGQFLFIIIVAVLTIIISIIIVKNNIYIPTFSGAIAVAFGIMINGAFQQDYFLKRLIGPYAVYLLISILIIIVLSNLNELRSKKYYLSHHFTDEIHTFATGTYVIAFFTVTLSIIKELGNILILAYILFFAGFVIYSLYLFISVKNYKAIWQENYSKKILMYNLNGVILLISVATSYVVIDGSLLLGKFFRGSTDNILLILSSLFYIAGLYMIIRNYIKYKYKIIDNWKVGNVIVHGAVSTFGLACVIAGFSSNINGLIWIAALILFIIVEIYEIVFMVKRIQYYGVDKGILTYSTNQWARNFTFGMFLAFSIMFKIKDSVYYKIKILDFSYNLIFSYGKYFVIGFFILELLIFMYNINRLNKPKIYESDA</sequence>
<feature type="transmembrane region" description="Helical" evidence="1">
    <location>
        <begin position="340"/>
        <end position="360"/>
    </location>
</feature>
<dbReference type="Proteomes" id="UP000316562">
    <property type="component" value="Unassembled WGS sequence"/>
</dbReference>